<comment type="caution">
    <text evidence="1">The sequence shown here is derived from an EMBL/GenBank/DDBJ whole genome shotgun (WGS) entry which is preliminary data.</text>
</comment>
<dbReference type="PANTHER" id="PTHR43667:SF2">
    <property type="entry name" value="FATTY ACID C-METHYL TRANSFERASE"/>
    <property type="match status" value="1"/>
</dbReference>
<dbReference type="SUPFAM" id="SSF53335">
    <property type="entry name" value="S-adenosyl-L-methionine-dependent methyltransferases"/>
    <property type="match status" value="1"/>
</dbReference>
<dbReference type="Pfam" id="PF02353">
    <property type="entry name" value="CMAS"/>
    <property type="match status" value="1"/>
</dbReference>
<gene>
    <name evidence="1" type="ORF">EKI59_06770</name>
</gene>
<name>A0A6C1U1G2_9CORY</name>
<protein>
    <submittedName>
        <fullName evidence="1">SAM-dependent methyltransferase</fullName>
    </submittedName>
</protein>
<dbReference type="Proteomes" id="UP000336646">
    <property type="component" value="Unassembled WGS sequence"/>
</dbReference>
<keyword evidence="1" id="KW-0808">Transferase</keyword>
<organism evidence="1 2">
    <name type="scientific">Corynebacterium sanguinis</name>
    <dbReference type="NCBI Taxonomy" id="2594913"/>
    <lineage>
        <taxon>Bacteria</taxon>
        <taxon>Bacillati</taxon>
        <taxon>Actinomycetota</taxon>
        <taxon>Actinomycetes</taxon>
        <taxon>Mycobacteriales</taxon>
        <taxon>Corynebacteriaceae</taxon>
        <taxon>Corynebacterium</taxon>
    </lineage>
</organism>
<dbReference type="PANTHER" id="PTHR43667">
    <property type="entry name" value="CYCLOPROPANE-FATTY-ACYL-PHOSPHOLIPID SYNTHASE"/>
    <property type="match status" value="1"/>
</dbReference>
<dbReference type="EMBL" id="RXIR01000012">
    <property type="protein sequence ID" value="TVS28502.1"/>
    <property type="molecule type" value="Genomic_DNA"/>
</dbReference>
<dbReference type="InterPro" id="IPR050723">
    <property type="entry name" value="CFA/CMAS"/>
</dbReference>
<sequence length="434" mass="47050">MLTAPDVPEHLVTVDAHAWPGLLAIPTGPAAGLKARVAEAKFAGACAAAGIELDSGRGAELRVEYDMLFRRIAESGWVGLAEGFMAGEWFATSSEVLVDVLTKLLQSNYRPKTPTISPKHLDGGGEIPAELVQHFAGDRMSGFAGHFATGVPTTQRVRVKSQQSRSAPAYFVDVTEYSEPIDASRDDLGDVQQRSVQMLLDACATGRGTHLLEFPSSGGAVSLAAAGRGAVVDAWAADEHAADALRDRVVYAGVGGAVHVELMGPEWTRATNRRSFYDAVVSVERLETLTPASKAQYLSAVGHLVDPGGRVAVQTVMRTAAFTPAADAALQSLRAYIWPGLSFSTPDELTRIVDRRTPLRIVAQTRAPAHLAASLRLQREMFDSRLREAAADGFDQVYRRLWQWQFALREALARLEMLDVVQVTLVPRDRRGRR</sequence>
<reference evidence="1 2" key="1">
    <citation type="submission" date="2018-12" db="EMBL/GenBank/DDBJ databases">
        <title>Corynebacterium sanguinis sp. nov., a clinically-associated and environmental corynebacterium.</title>
        <authorList>
            <person name="Gonzales-Siles L."/>
            <person name="Jaen-Luchoro D."/>
            <person name="Cardew S."/>
            <person name="Inganas E."/>
            <person name="Ohlen M."/>
            <person name="Jensie-Markopolous S."/>
            <person name="Pinyeiro-Iglesias B."/>
            <person name="Molin K."/>
            <person name="Skovbjerg S."/>
            <person name="Svensson-Stadler L."/>
            <person name="Funke G."/>
            <person name="Moore E.R.B."/>
        </authorList>
    </citation>
    <scope>NUCLEOTIDE SEQUENCE [LARGE SCALE GENOMIC DNA]</scope>
    <source>
        <strain evidence="1 2">58734</strain>
    </source>
</reference>
<accession>A0A6C1U1G2</accession>
<dbReference type="GO" id="GO:0032259">
    <property type="term" value="P:methylation"/>
    <property type="evidence" value="ECO:0007669"/>
    <property type="project" value="UniProtKB-KW"/>
</dbReference>
<dbReference type="GO" id="GO:0008168">
    <property type="term" value="F:methyltransferase activity"/>
    <property type="evidence" value="ECO:0007669"/>
    <property type="project" value="UniProtKB-KW"/>
</dbReference>
<keyword evidence="1" id="KW-0489">Methyltransferase</keyword>
<dbReference type="OrthoDB" id="9782855at2"/>
<evidence type="ECO:0000313" key="1">
    <source>
        <dbReference type="EMBL" id="TVS28502.1"/>
    </source>
</evidence>
<dbReference type="RefSeq" id="WP_144318290.1">
    <property type="nucleotide sequence ID" value="NZ_CP038157.1"/>
</dbReference>
<dbReference type="Gene3D" id="3.40.50.150">
    <property type="entry name" value="Vaccinia Virus protein VP39"/>
    <property type="match status" value="1"/>
</dbReference>
<proteinExistence type="predicted"/>
<dbReference type="InterPro" id="IPR029063">
    <property type="entry name" value="SAM-dependent_MTases_sf"/>
</dbReference>
<dbReference type="GeneID" id="74902589"/>
<dbReference type="AlphaFoldDB" id="A0A6C1U1G2"/>
<evidence type="ECO:0000313" key="2">
    <source>
        <dbReference type="Proteomes" id="UP000336646"/>
    </source>
</evidence>